<dbReference type="InParanoid" id="A0A259TVE3"/>
<evidence type="ECO:0000313" key="1">
    <source>
        <dbReference type="EMBL" id="OZC01713.1"/>
    </source>
</evidence>
<gene>
    <name evidence="1" type="ORF">BSZ36_01165</name>
</gene>
<reference evidence="1 2" key="1">
    <citation type="submission" date="2016-11" db="EMBL/GenBank/DDBJ databases">
        <title>Study of marine rhodopsin-containing bacteria.</title>
        <authorList>
            <person name="Yoshizawa S."/>
            <person name="Kumagai Y."/>
            <person name="Kogure K."/>
        </authorList>
    </citation>
    <scope>NUCLEOTIDE SEQUENCE [LARGE SCALE GENOMIC DNA]</scope>
    <source>
        <strain evidence="1 2">SG-29</strain>
    </source>
</reference>
<sequence length="230" mass="25702">MHGKSLDDIANMTDAELERLNAQTLFVVNGLPSCWLNHADELRDAAEVLWNDKSNGLRVEDEPVVEIEEVRDGNLISEVPKVRREVSKFYAVSRPYLLLAGFAIENLTKGILVAEDPKLISDGVLGSEIKTNNLIHLLDKIDSVEASESERNFCSVASSALPYWGRYPIPLHHGGVMPEVGMDATMREAYLSLHDRLGLTLYSRVKNGWDSGIGARTVSLYSRRYEDMMP</sequence>
<dbReference type="AlphaFoldDB" id="A0A259TVE3"/>
<comment type="caution">
    <text evidence="1">The sequence shown here is derived from an EMBL/GenBank/DDBJ whole genome shotgun (WGS) entry which is preliminary data.</text>
</comment>
<dbReference type="Proteomes" id="UP000216446">
    <property type="component" value="Unassembled WGS sequence"/>
</dbReference>
<dbReference type="EMBL" id="MQWB01000001">
    <property type="protein sequence ID" value="OZC01713.1"/>
    <property type="molecule type" value="Genomic_DNA"/>
</dbReference>
<evidence type="ECO:0000313" key="2">
    <source>
        <dbReference type="Proteomes" id="UP000216446"/>
    </source>
</evidence>
<name>A0A259TVE3_9BACT</name>
<keyword evidence="2" id="KW-1185">Reference proteome</keyword>
<protein>
    <submittedName>
        <fullName evidence="1">Uncharacterized protein</fullName>
    </submittedName>
</protein>
<accession>A0A259TVE3</accession>
<organism evidence="1 2">
    <name type="scientific">Rubricoccus marinus</name>
    <dbReference type="NCBI Taxonomy" id="716817"/>
    <lineage>
        <taxon>Bacteria</taxon>
        <taxon>Pseudomonadati</taxon>
        <taxon>Rhodothermota</taxon>
        <taxon>Rhodothermia</taxon>
        <taxon>Rhodothermales</taxon>
        <taxon>Rubricoccaceae</taxon>
        <taxon>Rubricoccus</taxon>
    </lineage>
</organism>
<proteinExistence type="predicted"/>